<comment type="caution">
    <text evidence="2">The sequence shown here is derived from an EMBL/GenBank/DDBJ whole genome shotgun (WGS) entry which is preliminary data.</text>
</comment>
<evidence type="ECO:0000313" key="3">
    <source>
        <dbReference type="EMBL" id="CAF4949282.1"/>
    </source>
</evidence>
<protein>
    <submittedName>
        <fullName evidence="2">Uncharacterized protein</fullName>
    </submittedName>
</protein>
<keyword evidence="1" id="KW-0812">Transmembrane</keyword>
<reference evidence="2" key="1">
    <citation type="submission" date="2021-02" db="EMBL/GenBank/DDBJ databases">
        <authorList>
            <person name="Nowell W R."/>
        </authorList>
    </citation>
    <scope>NUCLEOTIDE SEQUENCE</scope>
</reference>
<keyword evidence="1" id="KW-1133">Transmembrane helix</keyword>
<keyword evidence="5" id="KW-1185">Reference proteome</keyword>
<proteinExistence type="predicted"/>
<name>A0A818BK04_9BILA</name>
<dbReference type="AlphaFoldDB" id="A0A818BK04"/>
<evidence type="ECO:0000313" key="5">
    <source>
        <dbReference type="Proteomes" id="UP000663873"/>
    </source>
</evidence>
<evidence type="ECO:0000256" key="1">
    <source>
        <dbReference type="SAM" id="Phobius"/>
    </source>
</evidence>
<accession>A0A818BK04</accession>
<dbReference type="Proteomes" id="UP000663873">
    <property type="component" value="Unassembled WGS sequence"/>
</dbReference>
<gene>
    <name evidence="2" type="ORF">TIS948_LOCUS29022</name>
    <name evidence="3" type="ORF">UJA718_LOCUS47677</name>
</gene>
<organism evidence="2 4">
    <name type="scientific">Rotaria socialis</name>
    <dbReference type="NCBI Taxonomy" id="392032"/>
    <lineage>
        <taxon>Eukaryota</taxon>
        <taxon>Metazoa</taxon>
        <taxon>Spiralia</taxon>
        <taxon>Gnathifera</taxon>
        <taxon>Rotifera</taxon>
        <taxon>Eurotatoria</taxon>
        <taxon>Bdelloidea</taxon>
        <taxon>Philodinida</taxon>
        <taxon>Philodinidae</taxon>
        <taxon>Rotaria</taxon>
    </lineage>
</organism>
<feature type="transmembrane region" description="Helical" evidence="1">
    <location>
        <begin position="15"/>
        <end position="38"/>
    </location>
</feature>
<feature type="non-terminal residue" evidence="2">
    <location>
        <position position="1"/>
    </location>
</feature>
<evidence type="ECO:0000313" key="2">
    <source>
        <dbReference type="EMBL" id="CAF3415999.1"/>
    </source>
</evidence>
<dbReference type="EMBL" id="CAJOBP010091548">
    <property type="protein sequence ID" value="CAF4949282.1"/>
    <property type="molecule type" value="Genomic_DNA"/>
</dbReference>
<keyword evidence="1" id="KW-0472">Membrane</keyword>
<evidence type="ECO:0000313" key="4">
    <source>
        <dbReference type="Proteomes" id="UP000663825"/>
    </source>
</evidence>
<sequence length="39" mass="4218">KLDSISIKDSSSGEAIAWAADAVELLYILSVASWSIMFE</sequence>
<dbReference type="EMBL" id="CAJNXB010005278">
    <property type="protein sequence ID" value="CAF3415999.1"/>
    <property type="molecule type" value="Genomic_DNA"/>
</dbReference>
<dbReference type="Proteomes" id="UP000663825">
    <property type="component" value="Unassembled WGS sequence"/>
</dbReference>